<dbReference type="AlphaFoldDB" id="A0A2S5R7N2"/>
<dbReference type="RefSeq" id="WP_104207169.1">
    <property type="nucleotide sequence ID" value="NZ_PHHC01000111.1"/>
</dbReference>
<evidence type="ECO:0000313" key="1">
    <source>
        <dbReference type="EMBL" id="PPE03328.1"/>
    </source>
</evidence>
<sequence>MSFPIPKIIVLLCLLLGFTNLAIANTYNSVEYNLDLISIKDSVLKIEIILKGDFKDKLVLDLPSRWAGTSYVDQIKNIEVSPNYSVELKQENNEFASYYFNTKNFKQFGKNYI</sequence>
<evidence type="ECO:0000313" key="2">
    <source>
        <dbReference type="Proteomes" id="UP000239425"/>
    </source>
</evidence>
<comment type="caution">
    <text evidence="1">The sequence shown here is derived from an EMBL/GenBank/DDBJ whole genome shotgun (WGS) entry which is preliminary data.</text>
</comment>
<dbReference type="EMBL" id="PHHC01000111">
    <property type="protein sequence ID" value="PPE03328.1"/>
    <property type="molecule type" value="Genomic_DNA"/>
</dbReference>
<keyword evidence="2" id="KW-1185">Reference proteome</keyword>
<organism evidence="1 2">
    <name type="scientific">Holospora curviuscula</name>
    <dbReference type="NCBI Taxonomy" id="1082868"/>
    <lineage>
        <taxon>Bacteria</taxon>
        <taxon>Pseudomonadati</taxon>
        <taxon>Pseudomonadota</taxon>
        <taxon>Alphaproteobacteria</taxon>
        <taxon>Holosporales</taxon>
        <taxon>Holosporaceae</taxon>
        <taxon>Holospora</taxon>
    </lineage>
</organism>
<proteinExistence type="predicted"/>
<gene>
    <name evidence="1" type="ORF">HCUR_01230</name>
</gene>
<dbReference type="Proteomes" id="UP000239425">
    <property type="component" value="Unassembled WGS sequence"/>
</dbReference>
<name>A0A2S5R7N2_9PROT</name>
<reference evidence="1 2" key="1">
    <citation type="submission" date="2017-11" db="EMBL/GenBank/DDBJ databases">
        <title>Comparative genomic analysis of Holospora spp., intranuclear symbionts of paramecia.</title>
        <authorList>
            <person name="Garushyants S.K."/>
            <person name="Beliavskaya A."/>
            <person name="Malko D.B."/>
            <person name="Logacheva M.D."/>
            <person name="Rautian M.S."/>
            <person name="Gelfand M.S."/>
        </authorList>
    </citation>
    <scope>NUCLEOTIDE SEQUENCE [LARGE SCALE GENOMIC DNA]</scope>
    <source>
        <strain evidence="2">02AZ16</strain>
    </source>
</reference>
<accession>A0A2S5R7N2</accession>
<protein>
    <submittedName>
        <fullName evidence="1">Uncharacterized protein</fullName>
    </submittedName>
</protein>